<dbReference type="GO" id="GO:0006596">
    <property type="term" value="P:polyamine biosynthetic process"/>
    <property type="evidence" value="ECO:0007669"/>
    <property type="project" value="UniProtKB-KW"/>
</dbReference>
<dbReference type="PANTHER" id="PTHR43317">
    <property type="entry name" value="THERMOSPERMINE SYNTHASE ACAULIS5"/>
    <property type="match status" value="1"/>
</dbReference>
<dbReference type="InterPro" id="IPR029063">
    <property type="entry name" value="SAM-dependent_MTases_sf"/>
</dbReference>
<evidence type="ECO:0000313" key="3">
    <source>
        <dbReference type="Proteomes" id="UP000824120"/>
    </source>
</evidence>
<keyword evidence="1" id="KW-0620">Polyamine biosynthesis</keyword>
<reference evidence="2 3" key="1">
    <citation type="submission" date="2020-09" db="EMBL/GenBank/DDBJ databases">
        <title>De no assembly of potato wild relative species, Solanum commersonii.</title>
        <authorList>
            <person name="Cho K."/>
        </authorList>
    </citation>
    <scope>NUCLEOTIDE SEQUENCE [LARGE SCALE GENOMIC DNA]</scope>
    <source>
        <strain evidence="2">LZ3.2</strain>
        <tissue evidence="2">Leaf</tissue>
    </source>
</reference>
<dbReference type="PANTHER" id="PTHR43317:SF1">
    <property type="entry name" value="THERMOSPERMINE SYNTHASE ACAULIS5"/>
    <property type="match status" value="1"/>
</dbReference>
<proteinExistence type="predicted"/>
<name>A0A9J5XMM5_SOLCO</name>
<dbReference type="GO" id="GO:0010487">
    <property type="term" value="F:thermospermine synthase activity"/>
    <property type="evidence" value="ECO:0007669"/>
    <property type="project" value="TreeGrafter"/>
</dbReference>
<comment type="caution">
    <text evidence="2">The sequence shown here is derived from an EMBL/GenBank/DDBJ whole genome shotgun (WGS) entry which is preliminary data.</text>
</comment>
<dbReference type="OrthoDB" id="2016285at2759"/>
<dbReference type="EMBL" id="JACXVP010000008">
    <property type="protein sequence ID" value="KAG5589499.1"/>
    <property type="molecule type" value="Genomic_DNA"/>
</dbReference>
<gene>
    <name evidence="2" type="ORF">H5410_040013</name>
</gene>
<keyword evidence="3" id="KW-1185">Reference proteome</keyword>
<protein>
    <submittedName>
        <fullName evidence="2">Uncharacterized protein</fullName>
    </submittedName>
</protein>
<dbReference type="AlphaFoldDB" id="A0A9J5XMM5"/>
<evidence type="ECO:0000313" key="2">
    <source>
        <dbReference type="EMBL" id="KAG5589499.1"/>
    </source>
</evidence>
<organism evidence="2 3">
    <name type="scientific">Solanum commersonii</name>
    <name type="common">Commerson's wild potato</name>
    <name type="synonym">Commerson's nightshade</name>
    <dbReference type="NCBI Taxonomy" id="4109"/>
    <lineage>
        <taxon>Eukaryota</taxon>
        <taxon>Viridiplantae</taxon>
        <taxon>Streptophyta</taxon>
        <taxon>Embryophyta</taxon>
        <taxon>Tracheophyta</taxon>
        <taxon>Spermatophyta</taxon>
        <taxon>Magnoliopsida</taxon>
        <taxon>eudicotyledons</taxon>
        <taxon>Gunneridae</taxon>
        <taxon>Pentapetalae</taxon>
        <taxon>asterids</taxon>
        <taxon>lamiids</taxon>
        <taxon>Solanales</taxon>
        <taxon>Solanaceae</taxon>
        <taxon>Solanoideae</taxon>
        <taxon>Solaneae</taxon>
        <taxon>Solanum</taxon>
    </lineage>
</organism>
<dbReference type="Gene3D" id="3.40.50.150">
    <property type="entry name" value="Vaccinia Virus protein VP39"/>
    <property type="match status" value="1"/>
</dbReference>
<evidence type="ECO:0000256" key="1">
    <source>
        <dbReference type="ARBA" id="ARBA00023115"/>
    </source>
</evidence>
<dbReference type="Proteomes" id="UP000824120">
    <property type="component" value="Chromosome 8"/>
</dbReference>
<sequence>MYLEFLALIRNNTEDMSRLSVWGGPSASVFPIGNEKVFSSIWHSRRKAHFTRKTIRSCAADFKVLTSVTSNYNNIVILDTPESRVLLLDSSNNVHSILHKGTKWTGAYWDEFASLPAIVPKGPLAIFGLGGATAAHLILELWPSLLLVGWEIDEIVVTSHCHFLAFSFQEHICILIFLMQSFSGRIKRNIAMIIEIQNVNRSKVPFQQIHKMIQLNWPLMYSGIELSQNHNTHVSIIEIPFGFSSIFGSPWLFYRIVTIISGVVRIFTRKRCSAVGSLKGHLKEALTAGTASITQYSQ</sequence>
<accession>A0A9J5XMM5</accession>
<dbReference type="SUPFAM" id="SSF53335">
    <property type="entry name" value="S-adenosyl-L-methionine-dependent methyltransferases"/>
    <property type="match status" value="1"/>
</dbReference>